<dbReference type="RefSeq" id="WP_165140348.1">
    <property type="nucleotide sequence ID" value="NZ_CP049255.1"/>
</dbReference>
<dbReference type="AlphaFoldDB" id="A0A7W4V3W9"/>
<comment type="caution">
    <text evidence="5">The sequence shown here is derived from an EMBL/GenBank/DDBJ whole genome shotgun (WGS) entry which is preliminary data.</text>
</comment>
<keyword evidence="3" id="KW-0326">Glycosidase</keyword>
<dbReference type="PANTHER" id="PTHR10353">
    <property type="entry name" value="GLYCOSYL HYDROLASE"/>
    <property type="match status" value="1"/>
</dbReference>
<dbReference type="Pfam" id="PF00232">
    <property type="entry name" value="Glyco_hydro_1"/>
    <property type="match status" value="1"/>
</dbReference>
<dbReference type="GO" id="GO:0008422">
    <property type="term" value="F:beta-glucosidase activity"/>
    <property type="evidence" value="ECO:0007669"/>
    <property type="project" value="TreeGrafter"/>
</dbReference>
<keyword evidence="6" id="KW-1185">Reference proteome</keyword>
<gene>
    <name evidence="5" type="ORF">FHX49_001983</name>
</gene>
<reference evidence="5 6" key="1">
    <citation type="submission" date="2020-08" db="EMBL/GenBank/DDBJ databases">
        <title>Sequencing the genomes of 1000 actinobacteria strains.</title>
        <authorList>
            <person name="Klenk H.-P."/>
        </authorList>
    </citation>
    <scope>NUCLEOTIDE SEQUENCE [LARGE SCALE GENOMIC DNA]</scope>
    <source>
        <strain evidence="5 6">DSM 27099</strain>
    </source>
</reference>
<accession>A0A7W4V3W9</accession>
<sequence length="436" mass="48510">MTSLQEPFARGGFTWLLGIEDTCVYPVSSSETPLDEHILTGHDTAWREDLTLARELGATAIRYGVSWPVVHVAPGVFNWAELDEVIPFAVDHLGLEIVADLVHYGTPRWLVDSFADPGYPDAIADFARAFASRYRSKVTHFTPLNEPVTTASFCGLRGVWPPRLFGWDGWVAVAVPIALGMARTTAAIREVNPDAVIVHVEAATVVHTDERTLDEHAALIRDVGWLSTDFLLGRVDEDHPLWTWLLEHGAHRADLDWLLHHPAAPDFVGVNYYPDLTPRRVALVDGEQMQISYDKWTQGLREALEGFATRYQLPLIITETSIEGDDALRARWLRDSAVVVEELREQCDIRGYTWWPMFDFVDWSWASGGANVEEFVVENVAADGTKTIGPAPSLGDPSQGKTAFLRRMGLVRLDEGSDATLSRVPTPAATLFKELS</sequence>
<name>A0A7W4V3W9_9MICO</name>
<evidence type="ECO:0000256" key="2">
    <source>
        <dbReference type="ARBA" id="ARBA00022801"/>
    </source>
</evidence>
<dbReference type="SUPFAM" id="SSF51445">
    <property type="entry name" value="(Trans)glycosidases"/>
    <property type="match status" value="1"/>
</dbReference>
<dbReference type="PANTHER" id="PTHR10353:SF209">
    <property type="entry name" value="GALACTOLIPID GALACTOSYLTRANSFERASE SFR2, CHLOROPLASTIC"/>
    <property type="match status" value="1"/>
</dbReference>
<protein>
    <submittedName>
        <fullName evidence="5">Beta-glucosidase/6-phospho-beta-glucosidase/beta-galactosidase</fullName>
    </submittedName>
</protein>
<dbReference type="Proteomes" id="UP000529310">
    <property type="component" value="Unassembled WGS sequence"/>
</dbReference>
<dbReference type="InterPro" id="IPR017853">
    <property type="entry name" value="GH"/>
</dbReference>
<evidence type="ECO:0000256" key="3">
    <source>
        <dbReference type="ARBA" id="ARBA00023295"/>
    </source>
</evidence>
<evidence type="ECO:0000256" key="1">
    <source>
        <dbReference type="ARBA" id="ARBA00010838"/>
    </source>
</evidence>
<dbReference type="InterPro" id="IPR001360">
    <property type="entry name" value="Glyco_hydro_1"/>
</dbReference>
<evidence type="ECO:0000256" key="4">
    <source>
        <dbReference type="RuleBase" id="RU003690"/>
    </source>
</evidence>
<comment type="similarity">
    <text evidence="1 4">Belongs to the glycosyl hydrolase 1 family.</text>
</comment>
<proteinExistence type="inferred from homology"/>
<evidence type="ECO:0000313" key="6">
    <source>
        <dbReference type="Proteomes" id="UP000529310"/>
    </source>
</evidence>
<organism evidence="5 6">
    <name type="scientific">Microbacterium endophyticum</name>
    <dbReference type="NCBI Taxonomy" id="1526412"/>
    <lineage>
        <taxon>Bacteria</taxon>
        <taxon>Bacillati</taxon>
        <taxon>Actinomycetota</taxon>
        <taxon>Actinomycetes</taxon>
        <taxon>Micrococcales</taxon>
        <taxon>Microbacteriaceae</taxon>
        <taxon>Microbacterium</taxon>
    </lineage>
</organism>
<dbReference type="GO" id="GO:0005975">
    <property type="term" value="P:carbohydrate metabolic process"/>
    <property type="evidence" value="ECO:0007669"/>
    <property type="project" value="InterPro"/>
</dbReference>
<dbReference type="Gene3D" id="3.20.20.80">
    <property type="entry name" value="Glycosidases"/>
    <property type="match status" value="1"/>
</dbReference>
<keyword evidence="2" id="KW-0378">Hydrolase</keyword>
<evidence type="ECO:0000313" key="5">
    <source>
        <dbReference type="EMBL" id="MBB2976408.1"/>
    </source>
</evidence>
<dbReference type="EMBL" id="JACHWQ010000006">
    <property type="protein sequence ID" value="MBB2976408.1"/>
    <property type="molecule type" value="Genomic_DNA"/>
</dbReference>